<dbReference type="AlphaFoldDB" id="A0A4V1L5E0"/>
<keyword evidence="2" id="KW-1185">Reference proteome</keyword>
<protein>
    <submittedName>
        <fullName evidence="1">Uncharacterized protein</fullName>
    </submittedName>
</protein>
<dbReference type="Proteomes" id="UP000289437">
    <property type="component" value="Unassembled WGS sequence"/>
</dbReference>
<sequence>MQKAYRAFGQSPLLCDVILVRSYENDREIKSLLFEPALQLDAIHIRHTNIGN</sequence>
<evidence type="ECO:0000313" key="2">
    <source>
        <dbReference type="Proteomes" id="UP000289437"/>
    </source>
</evidence>
<reference evidence="2" key="2">
    <citation type="submission" date="2019-02" db="EMBL/GenBank/DDBJ databases">
        <title>Granulicella sibirica sp. nov., a psychrotolerant acidobacterium isolated from an organic soil layer in forested tundra, West Siberia.</title>
        <authorList>
            <person name="Oshkin I.Y."/>
            <person name="Kulichevskaya I.S."/>
            <person name="Rijpstra W.I.C."/>
            <person name="Sinninghe Damste J.S."/>
            <person name="Rakitin A.L."/>
            <person name="Ravin N.V."/>
            <person name="Dedysh S.N."/>
        </authorList>
    </citation>
    <scope>NUCLEOTIDE SEQUENCE [LARGE SCALE GENOMIC DNA]</scope>
    <source>
        <strain evidence="2">AF10</strain>
    </source>
</reference>
<proteinExistence type="predicted"/>
<comment type="caution">
    <text evidence="1">The sequence shown here is derived from an EMBL/GenBank/DDBJ whole genome shotgun (WGS) entry which is preliminary data.</text>
</comment>
<gene>
    <name evidence="1" type="ORF">GRAN_2291</name>
</gene>
<accession>A0A4V1L5E0</accession>
<evidence type="ECO:0000313" key="1">
    <source>
        <dbReference type="EMBL" id="RXH55434.1"/>
    </source>
</evidence>
<dbReference type="EMBL" id="RDSM01000002">
    <property type="protein sequence ID" value="RXH55434.1"/>
    <property type="molecule type" value="Genomic_DNA"/>
</dbReference>
<name>A0A4V1L5E0_9BACT</name>
<reference evidence="1 2" key="1">
    <citation type="submission" date="2018-11" db="EMBL/GenBank/DDBJ databases">
        <authorList>
            <person name="Mardanov A.V."/>
            <person name="Ravin N.V."/>
            <person name="Dedysh S.N."/>
        </authorList>
    </citation>
    <scope>NUCLEOTIDE SEQUENCE [LARGE SCALE GENOMIC DNA]</scope>
    <source>
        <strain evidence="1 2">AF10</strain>
    </source>
</reference>
<organism evidence="1 2">
    <name type="scientific">Granulicella sibirica</name>
    <dbReference type="NCBI Taxonomy" id="2479048"/>
    <lineage>
        <taxon>Bacteria</taxon>
        <taxon>Pseudomonadati</taxon>
        <taxon>Acidobacteriota</taxon>
        <taxon>Terriglobia</taxon>
        <taxon>Terriglobales</taxon>
        <taxon>Acidobacteriaceae</taxon>
        <taxon>Granulicella</taxon>
    </lineage>
</organism>